<dbReference type="InterPro" id="IPR020518">
    <property type="entry name" value="Tscrpt_reg_PrtN"/>
</dbReference>
<dbReference type="RefSeq" id="WP_140829491.1">
    <property type="nucleotide sequence ID" value="NZ_VFYP01000002.1"/>
</dbReference>
<dbReference type="OrthoDB" id="982642at2"/>
<protein>
    <submittedName>
        <fullName evidence="1">Pyocin activator protein PrtN</fullName>
    </submittedName>
</protein>
<organism evidence="1 2">
    <name type="scientific">Rhizobium glycinendophyticum</name>
    <dbReference type="NCBI Taxonomy" id="2589807"/>
    <lineage>
        <taxon>Bacteria</taxon>
        <taxon>Pseudomonadati</taxon>
        <taxon>Pseudomonadota</taxon>
        <taxon>Alphaproteobacteria</taxon>
        <taxon>Hyphomicrobiales</taxon>
        <taxon>Rhizobiaceae</taxon>
        <taxon>Rhizobium/Agrobacterium group</taxon>
        <taxon>Rhizobium</taxon>
    </lineage>
</organism>
<keyword evidence="2" id="KW-1185">Reference proteome</keyword>
<evidence type="ECO:0000313" key="1">
    <source>
        <dbReference type="EMBL" id="TPP07021.1"/>
    </source>
</evidence>
<evidence type="ECO:0000313" key="2">
    <source>
        <dbReference type="Proteomes" id="UP000316429"/>
    </source>
</evidence>
<reference evidence="1 2" key="1">
    <citation type="submission" date="2019-06" db="EMBL/GenBank/DDBJ databases">
        <title>Rhizobium sp. CL12 isolated from roots of soybean.</title>
        <authorList>
            <person name="Wang C."/>
        </authorList>
    </citation>
    <scope>NUCLEOTIDE SEQUENCE [LARGE SCALE GENOMIC DNA]</scope>
    <source>
        <strain evidence="1 2">CL12</strain>
    </source>
</reference>
<name>A0A504UJG9_9HYPH</name>
<dbReference type="Proteomes" id="UP000316429">
    <property type="component" value="Unassembled WGS sequence"/>
</dbReference>
<comment type="caution">
    <text evidence="1">The sequence shown here is derived from an EMBL/GenBank/DDBJ whole genome shotgun (WGS) entry which is preliminary data.</text>
</comment>
<sequence length="95" mass="10863">MKTAFLLMAQYDGKAIISVDEVCRDYFRHLTPAKFIRKVDAGEIELPMIRLEKSQKAAKGVHLQDLADYIDTQRRAAQLDLLKLSRRANGQNSEK</sequence>
<dbReference type="GO" id="GO:0006355">
    <property type="term" value="P:regulation of DNA-templated transcription"/>
    <property type="evidence" value="ECO:0007669"/>
    <property type="project" value="InterPro"/>
</dbReference>
<proteinExistence type="predicted"/>
<dbReference type="AlphaFoldDB" id="A0A504UJG9"/>
<gene>
    <name evidence="1" type="ORF">FJQ55_15275</name>
</gene>
<dbReference type="Pfam" id="PF11112">
    <property type="entry name" value="PyocinActivator"/>
    <property type="match status" value="1"/>
</dbReference>
<accession>A0A504UJG9</accession>
<dbReference type="EMBL" id="VFYP01000002">
    <property type="protein sequence ID" value="TPP07021.1"/>
    <property type="molecule type" value="Genomic_DNA"/>
</dbReference>